<dbReference type="PROSITE" id="PS00622">
    <property type="entry name" value="HTH_LUXR_1"/>
    <property type="match status" value="1"/>
</dbReference>
<accession>A0A7Y6I8B7</accession>
<proteinExistence type="predicted"/>
<evidence type="ECO:0000256" key="1">
    <source>
        <dbReference type="ARBA" id="ARBA00022741"/>
    </source>
</evidence>
<dbReference type="SMART" id="SM00421">
    <property type="entry name" value="HTH_LUXR"/>
    <property type="match status" value="1"/>
</dbReference>
<evidence type="ECO:0000256" key="2">
    <source>
        <dbReference type="ARBA" id="ARBA00022840"/>
    </source>
</evidence>
<gene>
    <name evidence="4" type="ORF">HTZ77_19340</name>
</gene>
<dbReference type="PANTHER" id="PTHR16305:SF35">
    <property type="entry name" value="TRANSCRIPTIONAL ACTIVATOR DOMAIN"/>
    <property type="match status" value="1"/>
</dbReference>
<keyword evidence="2" id="KW-0067">ATP-binding</keyword>
<dbReference type="Proteomes" id="UP000586042">
    <property type="component" value="Unassembled WGS sequence"/>
</dbReference>
<dbReference type="Gene3D" id="1.10.10.10">
    <property type="entry name" value="Winged helix-like DNA-binding domain superfamily/Winged helix DNA-binding domain"/>
    <property type="match status" value="1"/>
</dbReference>
<dbReference type="InterPro" id="IPR016032">
    <property type="entry name" value="Sig_transdc_resp-reg_C-effctor"/>
</dbReference>
<dbReference type="InterPro" id="IPR036388">
    <property type="entry name" value="WH-like_DNA-bd_sf"/>
</dbReference>
<dbReference type="GO" id="GO:0003677">
    <property type="term" value="F:DNA binding"/>
    <property type="evidence" value="ECO:0007669"/>
    <property type="project" value="InterPro"/>
</dbReference>
<evidence type="ECO:0000313" key="5">
    <source>
        <dbReference type="Proteomes" id="UP000586042"/>
    </source>
</evidence>
<dbReference type="GO" id="GO:0006355">
    <property type="term" value="P:regulation of DNA-templated transcription"/>
    <property type="evidence" value="ECO:0007669"/>
    <property type="project" value="InterPro"/>
</dbReference>
<dbReference type="InterPro" id="IPR000792">
    <property type="entry name" value="Tscrpt_reg_LuxR_C"/>
</dbReference>
<dbReference type="EMBL" id="JABWGN010000007">
    <property type="protein sequence ID" value="NUW33570.1"/>
    <property type="molecule type" value="Genomic_DNA"/>
</dbReference>
<dbReference type="InterPro" id="IPR041664">
    <property type="entry name" value="AAA_16"/>
</dbReference>
<dbReference type="GO" id="GO:0004016">
    <property type="term" value="F:adenylate cyclase activity"/>
    <property type="evidence" value="ECO:0007669"/>
    <property type="project" value="TreeGrafter"/>
</dbReference>
<dbReference type="InterPro" id="IPR027417">
    <property type="entry name" value="P-loop_NTPase"/>
</dbReference>
<dbReference type="Pfam" id="PF13191">
    <property type="entry name" value="AAA_16"/>
    <property type="match status" value="1"/>
</dbReference>
<dbReference type="CDD" id="cd06170">
    <property type="entry name" value="LuxR_C_like"/>
    <property type="match status" value="1"/>
</dbReference>
<keyword evidence="5" id="KW-1185">Reference proteome</keyword>
<dbReference type="RefSeq" id="WP_175591018.1">
    <property type="nucleotide sequence ID" value="NZ_JABWGN010000007.1"/>
</dbReference>
<evidence type="ECO:0000313" key="4">
    <source>
        <dbReference type="EMBL" id="NUW33570.1"/>
    </source>
</evidence>
<sequence>MLTGREQEVARLEGLLAAARRGRGGALVLRGEPGIGKSALLRHVAGAAEGFQVMRASGAEFEMELPFAALHQLCAPVLGHVTALPAPHRRALEVAFGLDVGTPDPFLVGVATLGLLVERDGPLLCVIDDAQWLDHASAQALVFVARRVSAERVAMVFAVREPVGPGVLPELAGLPGLPLGPLGEADARALLLGAIRAPLDERVRDRILAEARGNPLALLELPRTAGLAGMAGGFDLPPAGVVEQSFRARLEMVPPGARLLLTLAAADPVGDPGSLWRAASLLGVDDEAAAEAAALVEFGTRIRFSHPLARSAVYRTASAEERRRAHAALAAVSDPVADPDRVAWHRAQASAGPDEEVAAELARSATRAQARGGVAAAAAFLERAAALTLDPDLRVRRVLAAAEAKLSVGAFDVAAELLSTLDPGDPRVDLLRGRLSFVRERGGDRPADYLLRAARRLAATDPAWSRACYLDAIEIGVFAGGFDDVIAAARQAPAAPRAPSSSDVVLDGLVTLATEGITAAADVLRPVVRDTGDDVWIRRPSLGFMIAVELWDFDALHGMATRVAAAGREAGSFHMLPIGLAMLATATVHAGDLGAAMEMISEEEAIAEATGAAPLVYPRIHLTALRGRREEAAELFAGVGPHMTLSVQWATAVLNNGLADYATAMKAADRAVAHGDLGLAGLALPELIEAAVRCGEVERARSALATLRERTRAGGHVWGLAVEAYSRALVHEDEEGYREAISLLEPSPLALCRARAHLLYGEWLRRRGRRREARAELRTAHELLSGAGAEAFAERAAGELRATGEHARSRSAPASGRLTVQEVHIARLVAEGATSKEVAARLFLSPRTVDAHLRNIFRKLGLTSRRQLRGLPEIR</sequence>
<name>A0A7Y6I8B7_9ACTN</name>
<dbReference type="PANTHER" id="PTHR16305">
    <property type="entry name" value="TESTICULAR SOLUBLE ADENYLYL CYCLASE"/>
    <property type="match status" value="1"/>
</dbReference>
<evidence type="ECO:0000259" key="3">
    <source>
        <dbReference type="PROSITE" id="PS50043"/>
    </source>
</evidence>
<dbReference type="PRINTS" id="PR00038">
    <property type="entry name" value="HTHLUXR"/>
</dbReference>
<dbReference type="Pfam" id="PF00196">
    <property type="entry name" value="GerE"/>
    <property type="match status" value="1"/>
</dbReference>
<reference evidence="4 5" key="1">
    <citation type="submission" date="2020-06" db="EMBL/GenBank/DDBJ databases">
        <title>Nonomuraea sp. SMC257, a novel actinomycete isolated from soil.</title>
        <authorList>
            <person name="Chanama M."/>
        </authorList>
    </citation>
    <scope>NUCLEOTIDE SEQUENCE [LARGE SCALE GENOMIC DNA]</scope>
    <source>
        <strain evidence="4 5">SMC257</strain>
    </source>
</reference>
<dbReference type="GO" id="GO:0005737">
    <property type="term" value="C:cytoplasm"/>
    <property type="evidence" value="ECO:0007669"/>
    <property type="project" value="TreeGrafter"/>
</dbReference>
<keyword evidence="1" id="KW-0547">Nucleotide-binding</keyword>
<dbReference type="SUPFAM" id="SSF46894">
    <property type="entry name" value="C-terminal effector domain of the bipartite response regulators"/>
    <property type="match status" value="1"/>
</dbReference>
<protein>
    <submittedName>
        <fullName evidence="4">AAA family ATPase</fullName>
    </submittedName>
</protein>
<dbReference type="AlphaFoldDB" id="A0A7Y6I8B7"/>
<organism evidence="4 5">
    <name type="scientific">Nonomuraea montanisoli</name>
    <dbReference type="NCBI Taxonomy" id="2741721"/>
    <lineage>
        <taxon>Bacteria</taxon>
        <taxon>Bacillati</taxon>
        <taxon>Actinomycetota</taxon>
        <taxon>Actinomycetes</taxon>
        <taxon>Streptosporangiales</taxon>
        <taxon>Streptosporangiaceae</taxon>
        <taxon>Nonomuraea</taxon>
    </lineage>
</organism>
<feature type="domain" description="HTH luxR-type" evidence="3">
    <location>
        <begin position="811"/>
        <end position="875"/>
    </location>
</feature>
<dbReference type="SUPFAM" id="SSF52540">
    <property type="entry name" value="P-loop containing nucleoside triphosphate hydrolases"/>
    <property type="match status" value="1"/>
</dbReference>
<comment type="caution">
    <text evidence="4">The sequence shown here is derived from an EMBL/GenBank/DDBJ whole genome shotgun (WGS) entry which is preliminary data.</text>
</comment>
<dbReference type="PROSITE" id="PS50043">
    <property type="entry name" value="HTH_LUXR_2"/>
    <property type="match status" value="1"/>
</dbReference>
<dbReference type="GO" id="GO:0005524">
    <property type="term" value="F:ATP binding"/>
    <property type="evidence" value="ECO:0007669"/>
    <property type="project" value="UniProtKB-KW"/>
</dbReference>